<keyword evidence="3" id="KW-1003">Cell membrane</keyword>
<keyword evidence="4 7" id="KW-0812">Transmembrane</keyword>
<keyword evidence="5 7" id="KW-1133">Transmembrane helix</keyword>
<feature type="transmembrane region" description="Helical" evidence="7">
    <location>
        <begin position="85"/>
        <end position="106"/>
    </location>
</feature>
<keyword evidence="6 7" id="KW-0472">Membrane</keyword>
<organism evidence="9">
    <name type="scientific">marine metagenome</name>
    <dbReference type="NCBI Taxonomy" id="408172"/>
    <lineage>
        <taxon>unclassified sequences</taxon>
        <taxon>metagenomes</taxon>
        <taxon>ecological metagenomes</taxon>
    </lineage>
</organism>
<feature type="transmembrane region" description="Helical" evidence="7">
    <location>
        <begin position="53"/>
        <end position="78"/>
    </location>
</feature>
<dbReference type="InterPro" id="IPR020846">
    <property type="entry name" value="MFS_dom"/>
</dbReference>
<evidence type="ECO:0000256" key="1">
    <source>
        <dbReference type="ARBA" id="ARBA00004651"/>
    </source>
</evidence>
<name>A0A381UZG6_9ZZZZ</name>
<dbReference type="EMBL" id="UINC01007475">
    <property type="protein sequence ID" value="SVA33539.1"/>
    <property type="molecule type" value="Genomic_DNA"/>
</dbReference>
<feature type="transmembrane region" description="Helical" evidence="7">
    <location>
        <begin position="263"/>
        <end position="286"/>
    </location>
</feature>
<comment type="subcellular location">
    <subcellularLocation>
        <location evidence="1">Cell membrane</location>
        <topology evidence="1">Multi-pass membrane protein</topology>
    </subcellularLocation>
</comment>
<feature type="transmembrane region" description="Helical" evidence="7">
    <location>
        <begin position="318"/>
        <end position="337"/>
    </location>
</feature>
<feature type="domain" description="Major facilitator superfamily (MFS) profile" evidence="8">
    <location>
        <begin position="20"/>
        <end position="406"/>
    </location>
</feature>
<dbReference type="PANTHER" id="PTHR23513">
    <property type="entry name" value="INTEGRAL MEMBRANE EFFLUX PROTEIN-RELATED"/>
    <property type="match status" value="1"/>
</dbReference>
<proteinExistence type="predicted"/>
<evidence type="ECO:0000313" key="9">
    <source>
        <dbReference type="EMBL" id="SVA33539.1"/>
    </source>
</evidence>
<dbReference type="InterPro" id="IPR036259">
    <property type="entry name" value="MFS_trans_sf"/>
</dbReference>
<dbReference type="Gene3D" id="1.20.1250.20">
    <property type="entry name" value="MFS general substrate transporter like domains"/>
    <property type="match status" value="2"/>
</dbReference>
<feature type="transmembrane region" description="Helical" evidence="7">
    <location>
        <begin position="178"/>
        <end position="198"/>
    </location>
</feature>
<dbReference type="Pfam" id="PF05977">
    <property type="entry name" value="MFS_3"/>
    <property type="match status" value="1"/>
</dbReference>
<evidence type="ECO:0000256" key="6">
    <source>
        <dbReference type="ARBA" id="ARBA00023136"/>
    </source>
</evidence>
<keyword evidence="2" id="KW-0813">Transport</keyword>
<dbReference type="PROSITE" id="PS50850">
    <property type="entry name" value="MFS"/>
    <property type="match status" value="1"/>
</dbReference>
<evidence type="ECO:0000256" key="4">
    <source>
        <dbReference type="ARBA" id="ARBA00022692"/>
    </source>
</evidence>
<dbReference type="SUPFAM" id="SSF103473">
    <property type="entry name" value="MFS general substrate transporter"/>
    <property type="match status" value="1"/>
</dbReference>
<dbReference type="InterPro" id="IPR010290">
    <property type="entry name" value="TM_effector"/>
</dbReference>
<evidence type="ECO:0000256" key="7">
    <source>
        <dbReference type="SAM" id="Phobius"/>
    </source>
</evidence>
<protein>
    <recommendedName>
        <fullName evidence="8">Major facilitator superfamily (MFS) profile domain-containing protein</fullName>
    </recommendedName>
</protein>
<dbReference type="AlphaFoldDB" id="A0A381UZG6"/>
<sequence>MTYSKKANFQQWWASFTFKDFRFLWVSTFFQSIGFGMDSVALGWIVFEKTDSAFMVALLAALRMVPLFLLGIFSGLIADNVERRIFLRIFTTLAGSLMALLGVLIIVGYGQVWVIISIATITGAAFAFILTLRQAYTFDIVGPSLSLNGLSMLQIASQTGGVFGALISGILISTLGPGLQFLVIGLMYVISFLFLFGATESGQSASTRKESFGSNLKGYINLIQQYPVLLILMCLASITEIFGFTHMSLIPVFAKEILSVGPIGLGVLTAIRQVGGFLGLFALALLGDYRNKGKLMFYVVVFFGLGQIFLSFSDKFYLFAIFLLFVNACAMSVDTLYKTLMQQNVPNEHRGRAMGSWVLSIGTAPVGYLSIGAIAAAFGAPMAVLFNGIMLTIAGTSSFLCLPKIRKLP</sequence>
<dbReference type="CDD" id="cd06173">
    <property type="entry name" value="MFS_MefA_like"/>
    <property type="match status" value="1"/>
</dbReference>
<evidence type="ECO:0000256" key="2">
    <source>
        <dbReference type="ARBA" id="ARBA00022448"/>
    </source>
</evidence>
<reference evidence="9" key="1">
    <citation type="submission" date="2018-05" db="EMBL/GenBank/DDBJ databases">
        <authorList>
            <person name="Lanie J.A."/>
            <person name="Ng W.-L."/>
            <person name="Kazmierczak K.M."/>
            <person name="Andrzejewski T.M."/>
            <person name="Davidsen T.M."/>
            <person name="Wayne K.J."/>
            <person name="Tettelin H."/>
            <person name="Glass J.I."/>
            <person name="Rusch D."/>
            <person name="Podicherti R."/>
            <person name="Tsui H.-C.T."/>
            <person name="Winkler M.E."/>
        </authorList>
    </citation>
    <scope>NUCLEOTIDE SEQUENCE</scope>
</reference>
<accession>A0A381UZG6</accession>
<dbReference type="PANTHER" id="PTHR23513:SF6">
    <property type="entry name" value="MAJOR FACILITATOR SUPERFAMILY ASSOCIATED DOMAIN-CONTAINING PROTEIN"/>
    <property type="match status" value="1"/>
</dbReference>
<dbReference type="GO" id="GO:0022857">
    <property type="term" value="F:transmembrane transporter activity"/>
    <property type="evidence" value="ECO:0007669"/>
    <property type="project" value="InterPro"/>
</dbReference>
<evidence type="ECO:0000259" key="8">
    <source>
        <dbReference type="PROSITE" id="PS50850"/>
    </source>
</evidence>
<evidence type="ECO:0000256" key="5">
    <source>
        <dbReference type="ARBA" id="ARBA00022989"/>
    </source>
</evidence>
<feature type="transmembrane region" description="Helical" evidence="7">
    <location>
        <begin position="219"/>
        <end position="243"/>
    </location>
</feature>
<feature type="transmembrane region" description="Helical" evidence="7">
    <location>
        <begin position="153"/>
        <end position="172"/>
    </location>
</feature>
<dbReference type="GO" id="GO:0005886">
    <property type="term" value="C:plasma membrane"/>
    <property type="evidence" value="ECO:0007669"/>
    <property type="project" value="UniProtKB-SubCell"/>
</dbReference>
<feature type="transmembrane region" description="Helical" evidence="7">
    <location>
        <begin position="112"/>
        <end position="132"/>
    </location>
</feature>
<feature type="transmembrane region" description="Helical" evidence="7">
    <location>
        <begin position="357"/>
        <end position="378"/>
    </location>
</feature>
<gene>
    <name evidence="9" type="ORF">METZ01_LOCUS86393</name>
</gene>
<feature type="transmembrane region" description="Helical" evidence="7">
    <location>
        <begin position="295"/>
        <end position="312"/>
    </location>
</feature>
<evidence type="ECO:0000256" key="3">
    <source>
        <dbReference type="ARBA" id="ARBA00022475"/>
    </source>
</evidence>
<feature type="transmembrane region" description="Helical" evidence="7">
    <location>
        <begin position="21"/>
        <end position="47"/>
    </location>
</feature>
<feature type="transmembrane region" description="Helical" evidence="7">
    <location>
        <begin position="384"/>
        <end position="402"/>
    </location>
</feature>